<name>A0ACC0XL45_9ROSI</name>
<gene>
    <name evidence="1" type="ORF">Pint_12204</name>
</gene>
<reference evidence="2" key="1">
    <citation type="journal article" date="2023" name="G3 (Bethesda)">
        <title>Genome assembly and association tests identify interacting loci associated with vigor, precocity, and sex in interspecific pistachio rootstocks.</title>
        <authorList>
            <person name="Palmer W."/>
            <person name="Jacygrad E."/>
            <person name="Sagayaradj S."/>
            <person name="Cavanaugh K."/>
            <person name="Han R."/>
            <person name="Bertier L."/>
            <person name="Beede B."/>
            <person name="Kafkas S."/>
            <person name="Golino D."/>
            <person name="Preece J."/>
            <person name="Michelmore R."/>
        </authorList>
    </citation>
    <scope>NUCLEOTIDE SEQUENCE [LARGE SCALE GENOMIC DNA]</scope>
</reference>
<evidence type="ECO:0000313" key="2">
    <source>
        <dbReference type="Proteomes" id="UP001163603"/>
    </source>
</evidence>
<keyword evidence="2" id="KW-1185">Reference proteome</keyword>
<evidence type="ECO:0000313" key="1">
    <source>
        <dbReference type="EMBL" id="KAJ0018073.1"/>
    </source>
</evidence>
<proteinExistence type="predicted"/>
<protein>
    <submittedName>
        <fullName evidence="1">Uncharacterized protein</fullName>
    </submittedName>
</protein>
<dbReference type="EMBL" id="CM047747">
    <property type="protein sequence ID" value="KAJ0018073.1"/>
    <property type="molecule type" value="Genomic_DNA"/>
</dbReference>
<organism evidence="1 2">
    <name type="scientific">Pistacia integerrima</name>
    <dbReference type="NCBI Taxonomy" id="434235"/>
    <lineage>
        <taxon>Eukaryota</taxon>
        <taxon>Viridiplantae</taxon>
        <taxon>Streptophyta</taxon>
        <taxon>Embryophyta</taxon>
        <taxon>Tracheophyta</taxon>
        <taxon>Spermatophyta</taxon>
        <taxon>Magnoliopsida</taxon>
        <taxon>eudicotyledons</taxon>
        <taxon>Gunneridae</taxon>
        <taxon>Pentapetalae</taxon>
        <taxon>rosids</taxon>
        <taxon>malvids</taxon>
        <taxon>Sapindales</taxon>
        <taxon>Anacardiaceae</taxon>
        <taxon>Pistacia</taxon>
    </lineage>
</organism>
<comment type="caution">
    <text evidence="1">The sequence shown here is derived from an EMBL/GenBank/DDBJ whole genome shotgun (WGS) entry which is preliminary data.</text>
</comment>
<sequence>MFGHREVSCPQQPRMECQGNRMESVQSTPDKDEGFLKFSHQGKGKVVGGPRIDNHPNPQRTISSQPKQGKTSQETNPLDMEVGTGLEADCESNMEGIDVKSDTASMMGFMKDGTVNETRSGKDSGGSLGDPLITTSYHASYSLLGLN</sequence>
<accession>A0ACC0XL45</accession>
<dbReference type="Proteomes" id="UP001163603">
    <property type="component" value="Chromosome 12"/>
</dbReference>